<keyword evidence="2" id="KW-0812">Transmembrane</keyword>
<dbReference type="InterPro" id="IPR028082">
    <property type="entry name" value="Peripla_BP_I"/>
</dbReference>
<evidence type="ECO:0000256" key="5">
    <source>
        <dbReference type="ARBA" id="ARBA00023136"/>
    </source>
</evidence>
<comment type="caution">
    <text evidence="11">The sequence shown here is derived from an EMBL/GenBank/DDBJ whole genome shotgun (WGS) entry which is preliminary data.</text>
</comment>
<dbReference type="GO" id="GO:0007214">
    <property type="term" value="P:gamma-aminobutyric acid signaling pathway"/>
    <property type="evidence" value="ECO:0007669"/>
    <property type="project" value="TreeGrafter"/>
</dbReference>
<feature type="signal peptide" evidence="9">
    <location>
        <begin position="1"/>
        <end position="19"/>
    </location>
</feature>
<name>A0AA35WG65_GEOBA</name>
<evidence type="ECO:0000256" key="4">
    <source>
        <dbReference type="ARBA" id="ARBA00023040"/>
    </source>
</evidence>
<feature type="chain" id="PRO_5041458189" evidence="9">
    <location>
        <begin position="20"/>
        <end position="161"/>
    </location>
</feature>
<dbReference type="AlphaFoldDB" id="A0AA35WG65"/>
<protein>
    <submittedName>
        <fullName evidence="11">Gamma-aminobutyric acid type B receptor subunit 2</fullName>
    </submittedName>
</protein>
<keyword evidence="5" id="KW-0472">Membrane</keyword>
<keyword evidence="4" id="KW-0297">G-protein coupled receptor</keyword>
<dbReference type="Pfam" id="PF01094">
    <property type="entry name" value="ANF_receptor"/>
    <property type="match status" value="1"/>
</dbReference>
<proteinExistence type="predicted"/>
<feature type="domain" description="Receptor ligand binding region" evidence="10">
    <location>
        <begin position="48"/>
        <end position="138"/>
    </location>
</feature>
<accession>A0AA35WG65</accession>
<sequence length="161" mass="17365">EIVVIVSFLFAALYYGASALNVTKPVYFSLIISGGENGSFRSSGGIPSIDIALEAVQSRRILPGYNLTYDRVRNSKCTRTDSLDAFFQETQDGTVPKIAVIGCGCSTATEPVAEISHYWNITQISFSAASPGLSDMQETVQALLQNHSLLWHLCPFHSGGA</sequence>
<evidence type="ECO:0000256" key="9">
    <source>
        <dbReference type="SAM" id="SignalP"/>
    </source>
</evidence>
<dbReference type="Proteomes" id="UP001174909">
    <property type="component" value="Unassembled WGS sequence"/>
</dbReference>
<evidence type="ECO:0000256" key="8">
    <source>
        <dbReference type="ARBA" id="ARBA00023224"/>
    </source>
</evidence>
<keyword evidence="7" id="KW-0325">Glycoprotein</keyword>
<reference evidence="11" key="1">
    <citation type="submission" date="2023-03" db="EMBL/GenBank/DDBJ databases">
        <authorList>
            <person name="Steffen K."/>
            <person name="Cardenas P."/>
        </authorList>
    </citation>
    <scope>NUCLEOTIDE SEQUENCE</scope>
</reference>
<dbReference type="InterPro" id="IPR001828">
    <property type="entry name" value="ANF_lig-bd_rcpt"/>
</dbReference>
<feature type="non-terminal residue" evidence="11">
    <location>
        <position position="1"/>
    </location>
</feature>
<dbReference type="SUPFAM" id="SSF53822">
    <property type="entry name" value="Periplasmic binding protein-like I"/>
    <property type="match status" value="1"/>
</dbReference>
<evidence type="ECO:0000313" key="11">
    <source>
        <dbReference type="EMBL" id="CAI8019329.1"/>
    </source>
</evidence>
<evidence type="ECO:0000256" key="3">
    <source>
        <dbReference type="ARBA" id="ARBA00022989"/>
    </source>
</evidence>
<evidence type="ECO:0000256" key="1">
    <source>
        <dbReference type="ARBA" id="ARBA00004370"/>
    </source>
</evidence>
<dbReference type="Gene3D" id="3.40.50.2300">
    <property type="match status" value="1"/>
</dbReference>
<dbReference type="PRINTS" id="PR01176">
    <property type="entry name" value="GABABRECEPTR"/>
</dbReference>
<dbReference type="PANTHER" id="PTHR10519:SF20">
    <property type="entry name" value="G-PROTEIN COUPLED RECEPTOR 156-RELATED"/>
    <property type="match status" value="1"/>
</dbReference>
<keyword evidence="12" id="KW-1185">Reference proteome</keyword>
<comment type="subcellular location">
    <subcellularLocation>
        <location evidence="1">Membrane</location>
    </subcellularLocation>
</comment>
<dbReference type="GO" id="GO:0038039">
    <property type="term" value="C:G protein-coupled receptor heterodimeric complex"/>
    <property type="evidence" value="ECO:0007669"/>
    <property type="project" value="TreeGrafter"/>
</dbReference>
<evidence type="ECO:0000259" key="10">
    <source>
        <dbReference type="Pfam" id="PF01094"/>
    </source>
</evidence>
<dbReference type="InterPro" id="IPR002455">
    <property type="entry name" value="GPCR3_GABA-B"/>
</dbReference>
<dbReference type="EMBL" id="CASHTH010001744">
    <property type="protein sequence ID" value="CAI8019329.1"/>
    <property type="molecule type" value="Genomic_DNA"/>
</dbReference>
<evidence type="ECO:0000256" key="7">
    <source>
        <dbReference type="ARBA" id="ARBA00023180"/>
    </source>
</evidence>
<keyword evidence="3" id="KW-1133">Transmembrane helix</keyword>
<evidence type="ECO:0000256" key="6">
    <source>
        <dbReference type="ARBA" id="ARBA00023170"/>
    </source>
</evidence>
<dbReference type="GO" id="GO:0004965">
    <property type="term" value="F:G protein-coupled GABA receptor activity"/>
    <property type="evidence" value="ECO:0007669"/>
    <property type="project" value="InterPro"/>
</dbReference>
<keyword evidence="8" id="KW-0807">Transducer</keyword>
<keyword evidence="6 11" id="KW-0675">Receptor</keyword>
<evidence type="ECO:0000256" key="2">
    <source>
        <dbReference type="ARBA" id="ARBA00022692"/>
    </source>
</evidence>
<gene>
    <name evidence="11" type="ORF">GBAR_LOCUS11627</name>
</gene>
<organism evidence="11 12">
    <name type="scientific">Geodia barretti</name>
    <name type="common">Barrett's horny sponge</name>
    <dbReference type="NCBI Taxonomy" id="519541"/>
    <lineage>
        <taxon>Eukaryota</taxon>
        <taxon>Metazoa</taxon>
        <taxon>Porifera</taxon>
        <taxon>Demospongiae</taxon>
        <taxon>Heteroscleromorpha</taxon>
        <taxon>Tetractinellida</taxon>
        <taxon>Astrophorina</taxon>
        <taxon>Geodiidae</taxon>
        <taxon>Geodia</taxon>
    </lineage>
</organism>
<dbReference type="PANTHER" id="PTHR10519">
    <property type="entry name" value="GABA-B RECEPTOR"/>
    <property type="match status" value="1"/>
</dbReference>
<evidence type="ECO:0000313" key="12">
    <source>
        <dbReference type="Proteomes" id="UP001174909"/>
    </source>
</evidence>
<keyword evidence="9" id="KW-0732">Signal</keyword>